<dbReference type="AlphaFoldDB" id="A0A8J3ETK3"/>
<dbReference type="Gene3D" id="3.30.428.10">
    <property type="entry name" value="HIT-like"/>
    <property type="match status" value="1"/>
</dbReference>
<accession>A0A8J3ETK3</accession>
<dbReference type="PANTHER" id="PTHR46648:SF1">
    <property type="entry name" value="ADENOSINE 5'-MONOPHOSPHORAMIDASE HNT1"/>
    <property type="match status" value="1"/>
</dbReference>
<evidence type="ECO:0000256" key="2">
    <source>
        <dbReference type="PIRSR" id="PIRSR601310-3"/>
    </source>
</evidence>
<dbReference type="InterPro" id="IPR011146">
    <property type="entry name" value="HIT-like"/>
</dbReference>
<feature type="domain" description="HIT" evidence="4">
    <location>
        <begin position="33"/>
        <end position="140"/>
    </location>
</feature>
<evidence type="ECO:0000256" key="1">
    <source>
        <dbReference type="PIRSR" id="PIRSR601310-1"/>
    </source>
</evidence>
<reference evidence="5" key="1">
    <citation type="journal article" date="2014" name="Int. J. Syst. Evol. Microbiol.">
        <title>Complete genome sequence of Corynebacterium casei LMG S-19264T (=DSM 44701T), isolated from a smear-ripened cheese.</title>
        <authorList>
            <consortium name="US DOE Joint Genome Institute (JGI-PGF)"/>
            <person name="Walter F."/>
            <person name="Albersmeier A."/>
            <person name="Kalinowski J."/>
            <person name="Ruckert C."/>
        </authorList>
    </citation>
    <scope>NUCLEOTIDE SEQUENCE</scope>
    <source>
        <strain evidence="5">CGMCC 1.14988</strain>
    </source>
</reference>
<evidence type="ECO:0000259" key="4">
    <source>
        <dbReference type="PROSITE" id="PS51084"/>
    </source>
</evidence>
<dbReference type="PRINTS" id="PR00332">
    <property type="entry name" value="HISTRIAD"/>
</dbReference>
<dbReference type="GO" id="GO:0009117">
    <property type="term" value="P:nucleotide metabolic process"/>
    <property type="evidence" value="ECO:0007669"/>
    <property type="project" value="TreeGrafter"/>
</dbReference>
<organism evidence="5 6">
    <name type="scientific">Egicoccus halophilus</name>
    <dbReference type="NCBI Taxonomy" id="1670830"/>
    <lineage>
        <taxon>Bacteria</taxon>
        <taxon>Bacillati</taxon>
        <taxon>Actinomycetota</taxon>
        <taxon>Nitriliruptoria</taxon>
        <taxon>Egicoccales</taxon>
        <taxon>Egicoccaceae</taxon>
        <taxon>Egicoccus</taxon>
    </lineage>
</organism>
<evidence type="ECO:0000313" key="6">
    <source>
        <dbReference type="Proteomes" id="UP000650511"/>
    </source>
</evidence>
<reference evidence="5" key="2">
    <citation type="submission" date="2020-09" db="EMBL/GenBank/DDBJ databases">
        <authorList>
            <person name="Sun Q."/>
            <person name="Zhou Y."/>
        </authorList>
    </citation>
    <scope>NUCLEOTIDE SEQUENCE</scope>
    <source>
        <strain evidence="5">CGMCC 1.14988</strain>
    </source>
</reference>
<sequence length="167" mass="17237">MTTNVTADVTADVTANTTADGVTDGPTDAADCIFCAIVAGQAPARVVHETPRTLAFLDVAPATRGHALVVPKAHARDLHDVAVDDLREVATTAQALARAAVARLGAAGVNLVQSSGAAAFQTVFHLHVHVIPRYQDDGLVLPWTPSPGDATTMEGAARSLREGLTRG</sequence>
<dbReference type="Proteomes" id="UP000650511">
    <property type="component" value="Unassembled WGS sequence"/>
</dbReference>
<proteinExistence type="predicted"/>
<dbReference type="EMBL" id="BMHA01000005">
    <property type="protein sequence ID" value="GGI05776.1"/>
    <property type="molecule type" value="Genomic_DNA"/>
</dbReference>
<gene>
    <name evidence="5" type="ORF">GCM10011354_15780</name>
</gene>
<dbReference type="InterPro" id="IPR001310">
    <property type="entry name" value="Histidine_triad_HIT"/>
</dbReference>
<dbReference type="Pfam" id="PF01230">
    <property type="entry name" value="HIT"/>
    <property type="match status" value="1"/>
</dbReference>
<dbReference type="SUPFAM" id="SSF54197">
    <property type="entry name" value="HIT-like"/>
    <property type="match status" value="1"/>
</dbReference>
<name>A0A8J3ETK3_9ACTN</name>
<dbReference type="InterPro" id="IPR036265">
    <property type="entry name" value="HIT-like_sf"/>
</dbReference>
<evidence type="ECO:0000313" key="5">
    <source>
        <dbReference type="EMBL" id="GGI05776.1"/>
    </source>
</evidence>
<protein>
    <submittedName>
        <fullName evidence="5">Hypothetical histidine triad (HIT) protein</fullName>
    </submittedName>
</protein>
<evidence type="ECO:0000256" key="3">
    <source>
        <dbReference type="PROSITE-ProRule" id="PRU00464"/>
    </source>
</evidence>
<feature type="active site" description="Tele-AMP-histidine intermediate" evidence="1">
    <location>
        <position position="127"/>
    </location>
</feature>
<comment type="caution">
    <text evidence="5">The sequence shown here is derived from an EMBL/GenBank/DDBJ whole genome shotgun (WGS) entry which is preliminary data.</text>
</comment>
<dbReference type="PROSITE" id="PS51084">
    <property type="entry name" value="HIT_2"/>
    <property type="match status" value="1"/>
</dbReference>
<feature type="short sequence motif" description="Histidine triad motif" evidence="2 3">
    <location>
        <begin position="125"/>
        <end position="129"/>
    </location>
</feature>
<dbReference type="PANTHER" id="PTHR46648">
    <property type="entry name" value="HIT FAMILY PROTEIN 1"/>
    <property type="match status" value="1"/>
</dbReference>
<keyword evidence="6" id="KW-1185">Reference proteome</keyword>
<dbReference type="GO" id="GO:0003824">
    <property type="term" value="F:catalytic activity"/>
    <property type="evidence" value="ECO:0007669"/>
    <property type="project" value="InterPro"/>
</dbReference>